<keyword evidence="3 5" id="KW-1133">Transmembrane helix</keyword>
<keyword evidence="2 5" id="KW-0812">Transmembrane</keyword>
<dbReference type="PANTHER" id="PTHR43839:SF3">
    <property type="entry name" value="OLIGOPEPTIDE ABC TRANSPORTER, PERMEASE PROTEIN"/>
    <property type="match status" value="1"/>
</dbReference>
<accession>A0ABS4JSD3</accession>
<dbReference type="Proteomes" id="UP001519289">
    <property type="component" value="Unassembled WGS sequence"/>
</dbReference>
<evidence type="ECO:0000256" key="4">
    <source>
        <dbReference type="ARBA" id="ARBA00023136"/>
    </source>
</evidence>
<dbReference type="InterPro" id="IPR000515">
    <property type="entry name" value="MetI-like"/>
</dbReference>
<reference evidence="7 8" key="1">
    <citation type="submission" date="2021-03" db="EMBL/GenBank/DDBJ databases">
        <title>Genomic Encyclopedia of Type Strains, Phase IV (KMG-IV): sequencing the most valuable type-strain genomes for metagenomic binning, comparative biology and taxonomic classification.</title>
        <authorList>
            <person name="Goeker M."/>
        </authorList>
    </citation>
    <scope>NUCLEOTIDE SEQUENCE [LARGE SCALE GENOMIC DNA]</scope>
    <source>
        <strain evidence="7 8">DSM 27138</strain>
    </source>
</reference>
<dbReference type="PROSITE" id="PS50928">
    <property type="entry name" value="ABC_TM1"/>
    <property type="match status" value="1"/>
</dbReference>
<keyword evidence="5" id="KW-0813">Transport</keyword>
<dbReference type="SUPFAM" id="SSF161098">
    <property type="entry name" value="MetI-like"/>
    <property type="match status" value="1"/>
</dbReference>
<comment type="subcellular location">
    <subcellularLocation>
        <location evidence="5">Cell membrane</location>
        <topology evidence="5">Multi-pass membrane protein</topology>
    </subcellularLocation>
    <subcellularLocation>
        <location evidence="1">Membrane</location>
        <topology evidence="1">Multi-pass membrane protein</topology>
    </subcellularLocation>
</comment>
<comment type="caution">
    <text evidence="7">The sequence shown here is derived from an EMBL/GenBank/DDBJ whole genome shotgun (WGS) entry which is preliminary data.</text>
</comment>
<evidence type="ECO:0000256" key="3">
    <source>
        <dbReference type="ARBA" id="ARBA00022989"/>
    </source>
</evidence>
<feature type="transmembrane region" description="Helical" evidence="5">
    <location>
        <begin position="117"/>
        <end position="136"/>
    </location>
</feature>
<dbReference type="EMBL" id="JAGGLG010000013">
    <property type="protein sequence ID" value="MBP2018452.1"/>
    <property type="molecule type" value="Genomic_DNA"/>
</dbReference>
<name>A0ABS4JSD3_9FIRM</name>
<protein>
    <submittedName>
        <fullName evidence="7">ABC-type dipeptide/oligopeptide/nickel transport system permease subunit</fullName>
    </submittedName>
</protein>
<dbReference type="Pfam" id="PF00528">
    <property type="entry name" value="BPD_transp_1"/>
    <property type="match status" value="1"/>
</dbReference>
<keyword evidence="8" id="KW-1185">Reference proteome</keyword>
<organism evidence="7 8">
    <name type="scientific">Symbiobacterium terraclitae</name>
    <dbReference type="NCBI Taxonomy" id="557451"/>
    <lineage>
        <taxon>Bacteria</taxon>
        <taxon>Bacillati</taxon>
        <taxon>Bacillota</taxon>
        <taxon>Clostridia</taxon>
        <taxon>Eubacteriales</taxon>
        <taxon>Symbiobacteriaceae</taxon>
        <taxon>Symbiobacterium</taxon>
    </lineage>
</organism>
<feature type="transmembrane region" description="Helical" evidence="5">
    <location>
        <begin position="217"/>
        <end position="238"/>
    </location>
</feature>
<feature type="domain" description="ABC transmembrane type-1" evidence="6">
    <location>
        <begin position="78"/>
        <end position="292"/>
    </location>
</feature>
<feature type="transmembrane region" description="Helical" evidence="5">
    <location>
        <begin position="142"/>
        <end position="160"/>
    </location>
</feature>
<feature type="transmembrane region" description="Helical" evidence="5">
    <location>
        <begin position="316"/>
        <end position="333"/>
    </location>
</feature>
<dbReference type="RefSeq" id="WP_209466579.1">
    <property type="nucleotide sequence ID" value="NZ_JAGGLG010000013.1"/>
</dbReference>
<evidence type="ECO:0000256" key="1">
    <source>
        <dbReference type="ARBA" id="ARBA00004141"/>
    </source>
</evidence>
<sequence>MTRALKGARLSLIAGGLLVGLLLLVAVFADQITAVSPHYWDARSSILDGQPPFPPGPGHPLGTDEWGRDIWSRVVYGTRWSLFFAALVTAGRMVLAVAAAFVSVYGPRRAGWLVDKLYVMTTAIPPLVTYLLLLSTPAMRTVGLWPNVAITVCVLTLVEWPRVAVLLKGRLDQLLAEPFVEGAVAVGGGRWHIFRTHLLPHLWPTLLHLLSAEMARALLLMAQMGIFGILFGGGIMVVGDGRNPDRWFQTTGLPEWGSLLSDGRAHLLSRPWIPFPPAVAFLIAVTGFTLLSQGLEGFNLPIARTAERTTGRLSPRWRWALAALPLLGLLWYHQGLPWDRAAGIHALAARQAAALASGDVDGYVHTVAPGAAALRADARLLAEALAGERVESVDVVMGEIRLQGSRAEAELTVTVTFPGRSPMQIRRPVNLVRRLGSWYVDDRELYTLRGYHVDVTAAFDPLDPSVEVVRLRQMISYLATSADHAYARVFDLFPDAAPAGRPEIRLYESHEAFRAAVGAAAPPDALAWFNPGDPLRLSPEYLRGFMRWETERTLGYEFVKYLSGTASAAPAVDPIAMGLYELSAAGDQPYLPDARKLAGSPLPDLTALFTTPVQSLGTAGQWAYAAAAAELVRFLMDRLPAAELQGPAPGERWSLDSLAGRLGQTPEALAADYEAFLQQQLRATSVLNAPGAAAWIPEGLPDAIARRAEAGARGDAAAFLRHTAAGSRAEWSAWLDAARRSGLVGYDAMLLNWERNAGVALVLERLEFSDGRAVSGVVRQSWTQEDGVWAVGPVESVWPWGYPRAHP</sequence>
<evidence type="ECO:0000313" key="8">
    <source>
        <dbReference type="Proteomes" id="UP001519289"/>
    </source>
</evidence>
<gene>
    <name evidence="7" type="ORF">J2Z79_001863</name>
</gene>
<evidence type="ECO:0000256" key="5">
    <source>
        <dbReference type="RuleBase" id="RU363032"/>
    </source>
</evidence>
<dbReference type="InterPro" id="IPR035906">
    <property type="entry name" value="MetI-like_sf"/>
</dbReference>
<comment type="similarity">
    <text evidence="5">Belongs to the binding-protein-dependent transport system permease family.</text>
</comment>
<evidence type="ECO:0000313" key="7">
    <source>
        <dbReference type="EMBL" id="MBP2018452.1"/>
    </source>
</evidence>
<feature type="transmembrane region" description="Helical" evidence="5">
    <location>
        <begin position="82"/>
        <end position="105"/>
    </location>
</feature>
<proteinExistence type="inferred from homology"/>
<evidence type="ECO:0000259" key="6">
    <source>
        <dbReference type="PROSITE" id="PS50928"/>
    </source>
</evidence>
<keyword evidence="4 5" id="KW-0472">Membrane</keyword>
<dbReference type="PANTHER" id="PTHR43839">
    <property type="entry name" value="OPPC IN A BINDING PROTEIN-DEPENDENT TRANSPORT SYSTEM"/>
    <property type="match status" value="1"/>
</dbReference>
<evidence type="ECO:0000256" key="2">
    <source>
        <dbReference type="ARBA" id="ARBA00022692"/>
    </source>
</evidence>
<feature type="transmembrane region" description="Helical" evidence="5">
    <location>
        <begin position="275"/>
        <end position="295"/>
    </location>
</feature>
<dbReference type="Gene3D" id="1.10.3720.10">
    <property type="entry name" value="MetI-like"/>
    <property type="match status" value="1"/>
</dbReference>
<dbReference type="CDD" id="cd06261">
    <property type="entry name" value="TM_PBP2"/>
    <property type="match status" value="1"/>
</dbReference>